<evidence type="ECO:0000256" key="1">
    <source>
        <dbReference type="SAM" id="MobiDB-lite"/>
    </source>
</evidence>
<comment type="caution">
    <text evidence="3">The sequence shown here is derived from an EMBL/GenBank/DDBJ whole genome shotgun (WGS) entry which is preliminary data.</text>
</comment>
<dbReference type="PRINTS" id="PR00838">
    <property type="entry name" value="V5ALLERGEN"/>
</dbReference>
<dbReference type="InterPro" id="IPR014044">
    <property type="entry name" value="CAP_dom"/>
</dbReference>
<feature type="compositionally biased region" description="Polar residues" evidence="1">
    <location>
        <begin position="298"/>
        <end position="307"/>
    </location>
</feature>
<accession>A0AA36H1Q3</accession>
<dbReference type="SUPFAM" id="SSF55797">
    <property type="entry name" value="PR-1-like"/>
    <property type="match status" value="2"/>
</dbReference>
<dbReference type="Gene3D" id="3.40.33.10">
    <property type="entry name" value="CAP"/>
    <property type="match status" value="2"/>
</dbReference>
<protein>
    <recommendedName>
        <fullName evidence="2">SCP domain-containing protein</fullName>
    </recommendedName>
</protein>
<gene>
    <name evidence="3" type="ORF">CYNAS_LOCUS14169</name>
</gene>
<evidence type="ECO:0000313" key="4">
    <source>
        <dbReference type="Proteomes" id="UP001176961"/>
    </source>
</evidence>
<feature type="compositionally biased region" description="Low complexity" evidence="1">
    <location>
        <begin position="266"/>
        <end position="290"/>
    </location>
</feature>
<dbReference type="Proteomes" id="UP001176961">
    <property type="component" value="Unassembled WGS sequence"/>
</dbReference>
<evidence type="ECO:0000259" key="2">
    <source>
        <dbReference type="SMART" id="SM00198"/>
    </source>
</evidence>
<name>A0AA36H1Q3_CYLNA</name>
<dbReference type="EMBL" id="CATQJL010000305">
    <property type="protein sequence ID" value="CAJ0602186.1"/>
    <property type="molecule type" value="Genomic_DNA"/>
</dbReference>
<dbReference type="InterPro" id="IPR002413">
    <property type="entry name" value="V5_allergen-like"/>
</dbReference>
<feature type="region of interest" description="Disordered" evidence="1">
    <location>
        <begin position="261"/>
        <end position="307"/>
    </location>
</feature>
<dbReference type="InterPro" id="IPR035940">
    <property type="entry name" value="CAP_sf"/>
</dbReference>
<evidence type="ECO:0000313" key="3">
    <source>
        <dbReference type="EMBL" id="CAJ0602186.1"/>
    </source>
</evidence>
<proteinExistence type="predicted"/>
<dbReference type="SMART" id="SM00198">
    <property type="entry name" value="SCP"/>
    <property type="match status" value="1"/>
</dbReference>
<dbReference type="AlphaFoldDB" id="A0AA36H1Q3"/>
<sequence length="494" mass="53894">MALMLVQDNFKNVLFAQKSESEQIAIMNKMFNNKQFRKESNNIAILVPSASSEAYCPDGGKLEKSYIDSNILNLINNKRSQLAKGKLEDGSGSSPATKFPKAKAMNKVEWGCNLEETAIQKLGLDCTRSTKPEDVAGKAGLYYVEPDDFGLPPSFAVATWLREHIAAPFTGLTGPPTEVKRPSSDTSFENFTNLMNENTTKIGCAELICKSGKRYLLCLTNKPPIANDGNGIVYRVNETKPCSGCKKNTRPCNKETKLCEAPEQSTTEATTKATTETTTKAAKATTTTEASYPGKLPTGTNTKCPNNVGMTDELRTQYVNTHNDKRSSLAKGGQVKRPSGNFLPSGANILKLKFECELENEAIQEVQQCPTSKTPHDNYGKNFGTSIVTSTYSDAVDKAVTNWWDVVRTETNGPGMQVTFRSNHVNQPVESYTQIAWANTNKIGCGIAKCSSSYTVICLYYPKGNIVDQPIYTKGIPCDACPTTCDSALGLCLQ</sequence>
<dbReference type="Pfam" id="PF00188">
    <property type="entry name" value="CAP"/>
    <property type="match status" value="2"/>
</dbReference>
<keyword evidence="4" id="KW-1185">Reference proteome</keyword>
<reference evidence="3" key="1">
    <citation type="submission" date="2023-07" db="EMBL/GenBank/DDBJ databases">
        <authorList>
            <consortium name="CYATHOMIX"/>
        </authorList>
    </citation>
    <scope>NUCLEOTIDE SEQUENCE</scope>
    <source>
        <strain evidence="3">N/A</strain>
    </source>
</reference>
<dbReference type="PANTHER" id="PTHR10334">
    <property type="entry name" value="CYSTEINE-RICH SECRETORY PROTEIN-RELATED"/>
    <property type="match status" value="1"/>
</dbReference>
<organism evidence="3 4">
    <name type="scientific">Cylicocyclus nassatus</name>
    <name type="common">Nematode worm</name>
    <dbReference type="NCBI Taxonomy" id="53992"/>
    <lineage>
        <taxon>Eukaryota</taxon>
        <taxon>Metazoa</taxon>
        <taxon>Ecdysozoa</taxon>
        <taxon>Nematoda</taxon>
        <taxon>Chromadorea</taxon>
        <taxon>Rhabditida</taxon>
        <taxon>Rhabditina</taxon>
        <taxon>Rhabditomorpha</taxon>
        <taxon>Strongyloidea</taxon>
        <taxon>Strongylidae</taxon>
        <taxon>Cylicocyclus</taxon>
    </lineage>
</organism>
<dbReference type="CDD" id="cd05380">
    <property type="entry name" value="CAP_euk"/>
    <property type="match status" value="2"/>
</dbReference>
<feature type="domain" description="SCP" evidence="2">
    <location>
        <begin position="313"/>
        <end position="468"/>
    </location>
</feature>
<dbReference type="InterPro" id="IPR001283">
    <property type="entry name" value="CRISP-related"/>
</dbReference>